<dbReference type="InterPro" id="IPR000944">
    <property type="entry name" value="Tscrpt_reg_Rrf2"/>
</dbReference>
<name>A0A433SEC1_9BURK</name>
<dbReference type="OrthoDB" id="9795923at2"/>
<reference evidence="3 4" key="1">
    <citation type="submission" date="2018-01" db="EMBL/GenBank/DDBJ databases">
        <title>Saezia sanguinis gen. nov., sp. nov., in the order Burkholderiales isolated from human blood.</title>
        <authorList>
            <person name="Medina-Pascual M.J."/>
            <person name="Valdezate S."/>
            <person name="Monzon S."/>
            <person name="Cuesta I."/>
            <person name="Carrasco G."/>
            <person name="Villalon P."/>
            <person name="Saez-Nieto J.A."/>
        </authorList>
    </citation>
    <scope>NUCLEOTIDE SEQUENCE [LARGE SCALE GENOMIC DNA]</scope>
    <source>
        <strain evidence="3 4">CNM695-12</strain>
    </source>
</reference>
<evidence type="ECO:0000256" key="2">
    <source>
        <dbReference type="SAM" id="MobiDB-lite"/>
    </source>
</evidence>
<dbReference type="PROSITE" id="PS51197">
    <property type="entry name" value="HTH_RRF2_2"/>
    <property type="match status" value="1"/>
</dbReference>
<keyword evidence="4" id="KW-1185">Reference proteome</keyword>
<evidence type="ECO:0000313" key="4">
    <source>
        <dbReference type="Proteomes" id="UP000286947"/>
    </source>
</evidence>
<dbReference type="Pfam" id="PF02082">
    <property type="entry name" value="Rrf2"/>
    <property type="match status" value="1"/>
</dbReference>
<accession>A0A433SEC1</accession>
<evidence type="ECO:0000256" key="1">
    <source>
        <dbReference type="ARBA" id="ARBA00023125"/>
    </source>
</evidence>
<dbReference type="InterPro" id="IPR030489">
    <property type="entry name" value="TR_Rrf2-type_CS"/>
</dbReference>
<keyword evidence="1" id="KW-0238">DNA-binding</keyword>
<sequence>MQLSRFTDYSIRVLIYLATLPPGELTRINEVSELYDISKNHLVKVIHKLGQLGLIDTIQGKNGGIRLKLSPEQIGIGQALRQLEPLHLLNCSVESCCISPACRLKRYLVDAKEAFLKELDKYTIQDLLVDNQKLYSFFQKEKPGSQSPPKKQARRIRIKEKA</sequence>
<dbReference type="InterPro" id="IPR036390">
    <property type="entry name" value="WH_DNA-bd_sf"/>
</dbReference>
<feature type="region of interest" description="Disordered" evidence="2">
    <location>
        <begin position="140"/>
        <end position="162"/>
    </location>
</feature>
<protein>
    <submittedName>
        <fullName evidence="3">HTH-type transcriptional repressor NsrR</fullName>
    </submittedName>
</protein>
<dbReference type="SUPFAM" id="SSF46785">
    <property type="entry name" value="Winged helix' DNA-binding domain"/>
    <property type="match status" value="1"/>
</dbReference>
<dbReference type="AlphaFoldDB" id="A0A433SEC1"/>
<dbReference type="PANTHER" id="PTHR33221:SF4">
    <property type="entry name" value="HTH-TYPE TRANSCRIPTIONAL REPRESSOR NSRR"/>
    <property type="match status" value="1"/>
</dbReference>
<dbReference type="RefSeq" id="WP_126978872.1">
    <property type="nucleotide sequence ID" value="NZ_PQSP01000002.1"/>
</dbReference>
<gene>
    <name evidence="3" type="primary">nsrR</name>
    <name evidence="3" type="ORF">CUZ56_01026</name>
</gene>
<proteinExistence type="predicted"/>
<feature type="compositionally biased region" description="Basic residues" evidence="2">
    <location>
        <begin position="151"/>
        <end position="162"/>
    </location>
</feature>
<dbReference type="GO" id="GO:0003700">
    <property type="term" value="F:DNA-binding transcription factor activity"/>
    <property type="evidence" value="ECO:0007669"/>
    <property type="project" value="TreeGrafter"/>
</dbReference>
<dbReference type="NCBIfam" id="NF008240">
    <property type="entry name" value="PRK11014.1"/>
    <property type="match status" value="1"/>
</dbReference>
<dbReference type="GO" id="GO:0003677">
    <property type="term" value="F:DNA binding"/>
    <property type="evidence" value="ECO:0007669"/>
    <property type="project" value="UniProtKB-KW"/>
</dbReference>
<dbReference type="Proteomes" id="UP000286947">
    <property type="component" value="Unassembled WGS sequence"/>
</dbReference>
<dbReference type="Gene3D" id="1.10.10.10">
    <property type="entry name" value="Winged helix-like DNA-binding domain superfamily/Winged helix DNA-binding domain"/>
    <property type="match status" value="1"/>
</dbReference>
<dbReference type="PANTHER" id="PTHR33221">
    <property type="entry name" value="WINGED HELIX-TURN-HELIX TRANSCRIPTIONAL REGULATOR, RRF2 FAMILY"/>
    <property type="match status" value="1"/>
</dbReference>
<dbReference type="PROSITE" id="PS01332">
    <property type="entry name" value="HTH_RRF2_1"/>
    <property type="match status" value="1"/>
</dbReference>
<comment type="caution">
    <text evidence="3">The sequence shown here is derived from an EMBL/GenBank/DDBJ whole genome shotgun (WGS) entry which is preliminary data.</text>
</comment>
<dbReference type="NCBIfam" id="TIGR00738">
    <property type="entry name" value="rrf2_super"/>
    <property type="match status" value="1"/>
</dbReference>
<organism evidence="3 4">
    <name type="scientific">Saezia sanguinis</name>
    <dbReference type="NCBI Taxonomy" id="1965230"/>
    <lineage>
        <taxon>Bacteria</taxon>
        <taxon>Pseudomonadati</taxon>
        <taxon>Pseudomonadota</taxon>
        <taxon>Betaproteobacteria</taxon>
        <taxon>Burkholderiales</taxon>
        <taxon>Saeziaceae</taxon>
        <taxon>Saezia</taxon>
    </lineage>
</organism>
<evidence type="ECO:0000313" key="3">
    <source>
        <dbReference type="EMBL" id="RUS67087.1"/>
    </source>
</evidence>
<dbReference type="EMBL" id="PQSP01000002">
    <property type="protein sequence ID" value="RUS67087.1"/>
    <property type="molecule type" value="Genomic_DNA"/>
</dbReference>
<dbReference type="InterPro" id="IPR036388">
    <property type="entry name" value="WH-like_DNA-bd_sf"/>
</dbReference>
<dbReference type="GO" id="GO:0005829">
    <property type="term" value="C:cytosol"/>
    <property type="evidence" value="ECO:0007669"/>
    <property type="project" value="TreeGrafter"/>
</dbReference>